<dbReference type="RefSeq" id="WP_147048829.1">
    <property type="nucleotide sequence ID" value="NZ_BJZV01000042.1"/>
</dbReference>
<gene>
    <name evidence="2" type="ORF">MGN01_43080</name>
</gene>
<feature type="transmembrane region" description="Helical" evidence="1">
    <location>
        <begin position="40"/>
        <end position="57"/>
    </location>
</feature>
<keyword evidence="1" id="KW-0472">Membrane</keyword>
<protein>
    <submittedName>
        <fullName evidence="2">Uncharacterized protein</fullName>
    </submittedName>
</protein>
<dbReference type="AlphaFoldDB" id="A0A512JRF8"/>
<dbReference type="OrthoDB" id="8003485at2"/>
<name>A0A512JRF8_9HYPH</name>
<keyword evidence="1" id="KW-0812">Transmembrane</keyword>
<dbReference type="Proteomes" id="UP000321750">
    <property type="component" value="Unassembled WGS sequence"/>
</dbReference>
<keyword evidence="3" id="KW-1185">Reference proteome</keyword>
<keyword evidence="1" id="KW-1133">Transmembrane helix</keyword>
<dbReference type="EMBL" id="BJZV01000042">
    <property type="protein sequence ID" value="GEP12463.1"/>
    <property type="molecule type" value="Genomic_DNA"/>
</dbReference>
<evidence type="ECO:0000313" key="2">
    <source>
        <dbReference type="EMBL" id="GEP12463.1"/>
    </source>
</evidence>
<comment type="caution">
    <text evidence="2">The sequence shown here is derived from an EMBL/GenBank/DDBJ whole genome shotgun (WGS) entry which is preliminary data.</text>
</comment>
<organism evidence="2 3">
    <name type="scientific">Methylobacterium gnaphalii</name>
    <dbReference type="NCBI Taxonomy" id="1010610"/>
    <lineage>
        <taxon>Bacteria</taxon>
        <taxon>Pseudomonadati</taxon>
        <taxon>Pseudomonadota</taxon>
        <taxon>Alphaproteobacteria</taxon>
        <taxon>Hyphomicrobiales</taxon>
        <taxon>Methylobacteriaceae</taxon>
        <taxon>Methylobacterium</taxon>
    </lineage>
</organism>
<proteinExistence type="predicted"/>
<sequence>MPRWLAIILAIPPLLLLLVTALSADDLPSLVVAKLMEGGLWTGLAAFLVMAVVLPFIRKPDAQSRASAKVK</sequence>
<reference evidence="2 3" key="1">
    <citation type="submission" date="2019-07" db="EMBL/GenBank/DDBJ databases">
        <title>Whole genome shotgun sequence of Methylobacterium gnaphalii NBRC 107716.</title>
        <authorList>
            <person name="Hosoyama A."/>
            <person name="Uohara A."/>
            <person name="Ohji S."/>
            <person name="Ichikawa N."/>
        </authorList>
    </citation>
    <scope>NUCLEOTIDE SEQUENCE [LARGE SCALE GENOMIC DNA]</scope>
    <source>
        <strain evidence="2 3">NBRC 107716</strain>
    </source>
</reference>
<accession>A0A512JRF8</accession>
<evidence type="ECO:0000256" key="1">
    <source>
        <dbReference type="SAM" id="Phobius"/>
    </source>
</evidence>
<evidence type="ECO:0000313" key="3">
    <source>
        <dbReference type="Proteomes" id="UP000321750"/>
    </source>
</evidence>